<sequence>MRRNETNKDTSTRTRKGIIDLLKQQGSMDVMALASEFSLSGMAIRQHLNALQEEGLVTNEEEARPMGRPAKLWRLTPEANRFFPSGYSELSVSLIHSMREAFGEDGLDKLLAVRNNNMQEQYHQQLVNESGLREKLEKLADIRTKEGYMAEVMDQGEGSLFLIEKHCPICEAAAACTGLCKNELNLFQTLLGPHLRIERVEHLLSGGKRCVYRIMDDEQAVSSQGSSILENIKNIEIVPQI</sequence>
<evidence type="ECO:0000259" key="4">
    <source>
        <dbReference type="Pfam" id="PF08220"/>
    </source>
</evidence>
<keyword evidence="2" id="KW-0238">DNA-binding</keyword>
<comment type="caution">
    <text evidence="5">The sequence shown here is derived from an EMBL/GenBank/DDBJ whole genome shotgun (WGS) entry which is preliminary data.</text>
</comment>
<evidence type="ECO:0000313" key="5">
    <source>
        <dbReference type="EMBL" id="MCU6797706.1"/>
    </source>
</evidence>
<dbReference type="Gene3D" id="1.10.10.10">
    <property type="entry name" value="Winged helix-like DNA-binding domain superfamily/Winged helix DNA-binding domain"/>
    <property type="match status" value="1"/>
</dbReference>
<dbReference type="InterPro" id="IPR001034">
    <property type="entry name" value="DeoR_HTH"/>
</dbReference>
<dbReference type="InterPro" id="IPR036390">
    <property type="entry name" value="WH_DNA-bd_sf"/>
</dbReference>
<dbReference type="InterPro" id="IPR011991">
    <property type="entry name" value="ArsR-like_HTH"/>
</dbReference>
<protein>
    <submittedName>
        <fullName evidence="5">Transcriptional regulator</fullName>
    </submittedName>
</protein>
<evidence type="ECO:0000256" key="2">
    <source>
        <dbReference type="ARBA" id="ARBA00023125"/>
    </source>
</evidence>
<dbReference type="SUPFAM" id="SSF46785">
    <property type="entry name" value="Winged helix' DNA-binding domain"/>
    <property type="match status" value="1"/>
</dbReference>
<dbReference type="Pfam" id="PF08220">
    <property type="entry name" value="HTH_DeoR"/>
    <property type="match status" value="1"/>
</dbReference>
<evidence type="ECO:0000256" key="3">
    <source>
        <dbReference type="ARBA" id="ARBA00023163"/>
    </source>
</evidence>
<name>A0ABT2UUD2_9BACL</name>
<dbReference type="InterPro" id="IPR036388">
    <property type="entry name" value="WH-like_DNA-bd_sf"/>
</dbReference>
<dbReference type="PANTHER" id="PTHR38600:SF2">
    <property type="entry name" value="SLL0088 PROTEIN"/>
    <property type="match status" value="1"/>
</dbReference>
<keyword evidence="3" id="KW-0804">Transcription</keyword>
<keyword evidence="6" id="KW-1185">Reference proteome</keyword>
<dbReference type="PANTHER" id="PTHR38600">
    <property type="entry name" value="TRANSCRIPTIONAL REGULATORY PROTEIN"/>
    <property type="match status" value="1"/>
</dbReference>
<evidence type="ECO:0000313" key="6">
    <source>
        <dbReference type="Proteomes" id="UP001652445"/>
    </source>
</evidence>
<reference evidence="5 6" key="1">
    <citation type="submission" date="2022-09" db="EMBL/GenBank/DDBJ databases">
        <authorList>
            <person name="Han X.L."/>
            <person name="Wang Q."/>
            <person name="Lu T."/>
        </authorList>
    </citation>
    <scope>NUCLEOTIDE SEQUENCE [LARGE SCALE GENOMIC DNA]</scope>
    <source>
        <strain evidence="5 6">WQ 127069</strain>
    </source>
</reference>
<feature type="domain" description="HTH deoR-type" evidence="4">
    <location>
        <begin position="16"/>
        <end position="58"/>
    </location>
</feature>
<dbReference type="CDD" id="cd00090">
    <property type="entry name" value="HTH_ARSR"/>
    <property type="match status" value="1"/>
</dbReference>
<accession>A0ABT2UUD2</accession>
<dbReference type="Proteomes" id="UP001652445">
    <property type="component" value="Unassembled WGS sequence"/>
</dbReference>
<gene>
    <name evidence="5" type="ORF">OB236_36850</name>
</gene>
<proteinExistence type="predicted"/>
<dbReference type="RefSeq" id="WP_262688439.1">
    <property type="nucleotide sequence ID" value="NZ_JAOQIO010000124.1"/>
</dbReference>
<evidence type="ECO:0000256" key="1">
    <source>
        <dbReference type="ARBA" id="ARBA00023015"/>
    </source>
</evidence>
<dbReference type="EMBL" id="JAOQIO010000124">
    <property type="protein sequence ID" value="MCU6797706.1"/>
    <property type="molecule type" value="Genomic_DNA"/>
</dbReference>
<keyword evidence="1" id="KW-0805">Transcription regulation</keyword>
<organism evidence="5 6">
    <name type="scientific">Paenibacillus baimaensis</name>
    <dbReference type="NCBI Taxonomy" id="2982185"/>
    <lineage>
        <taxon>Bacteria</taxon>
        <taxon>Bacillati</taxon>
        <taxon>Bacillota</taxon>
        <taxon>Bacilli</taxon>
        <taxon>Bacillales</taxon>
        <taxon>Paenibacillaceae</taxon>
        <taxon>Paenibacillus</taxon>
    </lineage>
</organism>